<accession>A0ABT1VA84</accession>
<comment type="caution">
    <text evidence="2">The sequence shown here is derived from an EMBL/GenBank/DDBJ whole genome shotgun (WGS) entry which is preliminary data.</text>
</comment>
<evidence type="ECO:0000313" key="3">
    <source>
        <dbReference type="Proteomes" id="UP001204746"/>
    </source>
</evidence>
<evidence type="ECO:0000256" key="1">
    <source>
        <dbReference type="SAM" id="MobiDB-lite"/>
    </source>
</evidence>
<keyword evidence="3" id="KW-1185">Reference proteome</keyword>
<dbReference type="RefSeq" id="WP_256655072.1">
    <property type="nucleotide sequence ID" value="NZ_JANIAA010000045.1"/>
</dbReference>
<dbReference type="Proteomes" id="UP001204746">
    <property type="component" value="Unassembled WGS sequence"/>
</dbReference>
<proteinExistence type="predicted"/>
<sequence>MDHLLGGAPQHSDGRPTIASLAREPGISRATAYRADEILESFRQRVAEGCEFSAQQQRTAAGWAEEVVRRGASDAVDGGVAIGAASS</sequence>
<name>A0ABT1VA84_9ACTN</name>
<organism evidence="2 3">
    <name type="scientific">Streptomyces rugosispiralis</name>
    <dbReference type="NCBI Taxonomy" id="2967341"/>
    <lineage>
        <taxon>Bacteria</taxon>
        <taxon>Bacillati</taxon>
        <taxon>Actinomycetota</taxon>
        <taxon>Actinomycetes</taxon>
        <taxon>Kitasatosporales</taxon>
        <taxon>Streptomycetaceae</taxon>
        <taxon>Streptomyces</taxon>
    </lineage>
</organism>
<feature type="region of interest" description="Disordered" evidence="1">
    <location>
        <begin position="1"/>
        <end position="23"/>
    </location>
</feature>
<protein>
    <submittedName>
        <fullName evidence="2">Uncharacterized protein</fullName>
    </submittedName>
</protein>
<gene>
    <name evidence="2" type="ORF">NP777_39920</name>
</gene>
<evidence type="ECO:0000313" key="2">
    <source>
        <dbReference type="EMBL" id="MCQ8194299.1"/>
    </source>
</evidence>
<dbReference type="EMBL" id="JANIAA010000045">
    <property type="protein sequence ID" value="MCQ8194299.1"/>
    <property type="molecule type" value="Genomic_DNA"/>
</dbReference>
<reference evidence="2 3" key="1">
    <citation type="submission" date="2022-07" db="EMBL/GenBank/DDBJ databases">
        <authorList>
            <person name="Phongsopitanun W."/>
            <person name="Tanasupawat S."/>
        </authorList>
    </citation>
    <scope>NUCLEOTIDE SEQUENCE [LARGE SCALE GENOMIC DNA]</scope>
    <source>
        <strain evidence="2 3">RCU-064</strain>
    </source>
</reference>